<dbReference type="SMART" id="SM01033">
    <property type="entry name" value="BING4CT"/>
    <property type="match status" value="1"/>
</dbReference>
<gene>
    <name evidence="9" type="ORF">MACJ_001976</name>
</gene>
<dbReference type="EMBL" id="CP056066">
    <property type="protein sequence ID" value="UKJ88731.2"/>
    <property type="molecule type" value="Genomic_DNA"/>
</dbReference>
<evidence type="ECO:0000256" key="7">
    <source>
        <dbReference type="SAM" id="MobiDB-lite"/>
    </source>
</evidence>
<evidence type="ECO:0000256" key="3">
    <source>
        <dbReference type="ARBA" id="ARBA00022574"/>
    </source>
</evidence>
<dbReference type="SUPFAM" id="SSF50978">
    <property type="entry name" value="WD40 repeat-like"/>
    <property type="match status" value="1"/>
</dbReference>
<dbReference type="SMART" id="SM00320">
    <property type="entry name" value="WD40"/>
    <property type="match status" value="2"/>
</dbReference>
<dbReference type="PROSITE" id="PS50082">
    <property type="entry name" value="WD_REPEATS_2"/>
    <property type="match status" value="1"/>
</dbReference>
<keyword evidence="3 6" id="KW-0853">WD repeat</keyword>
<comment type="subcellular location">
    <subcellularLocation>
        <location evidence="1">Nucleus</location>
        <location evidence="1">Nucleolus</location>
    </subcellularLocation>
</comment>
<dbReference type="Gene3D" id="2.130.10.10">
    <property type="entry name" value="YVTN repeat-like/Quinoprotein amine dehydrogenase"/>
    <property type="match status" value="1"/>
</dbReference>
<dbReference type="OrthoDB" id="10251154at2759"/>
<organism evidence="9 10">
    <name type="scientific">Theileria orientalis</name>
    <dbReference type="NCBI Taxonomy" id="68886"/>
    <lineage>
        <taxon>Eukaryota</taxon>
        <taxon>Sar</taxon>
        <taxon>Alveolata</taxon>
        <taxon>Apicomplexa</taxon>
        <taxon>Aconoidasida</taxon>
        <taxon>Piroplasmida</taxon>
        <taxon>Theileriidae</taxon>
        <taxon>Theileria</taxon>
    </lineage>
</organism>
<dbReference type="FunFam" id="2.130.10.10:FF:000378">
    <property type="entry name" value="U3 small nucleolar RNA-associated protein 7"/>
    <property type="match status" value="1"/>
</dbReference>
<evidence type="ECO:0000256" key="4">
    <source>
        <dbReference type="ARBA" id="ARBA00022737"/>
    </source>
</evidence>
<evidence type="ECO:0000256" key="1">
    <source>
        <dbReference type="ARBA" id="ARBA00004604"/>
    </source>
</evidence>
<dbReference type="InterPro" id="IPR015943">
    <property type="entry name" value="WD40/YVTN_repeat-like_dom_sf"/>
</dbReference>
<evidence type="ECO:0000256" key="5">
    <source>
        <dbReference type="ARBA" id="ARBA00023242"/>
    </source>
</evidence>
<evidence type="ECO:0000256" key="6">
    <source>
        <dbReference type="PROSITE-ProRule" id="PRU00221"/>
    </source>
</evidence>
<feature type="region of interest" description="Disordered" evidence="7">
    <location>
        <begin position="432"/>
        <end position="463"/>
    </location>
</feature>
<dbReference type="PROSITE" id="PS00678">
    <property type="entry name" value="WD_REPEATS_1"/>
    <property type="match status" value="1"/>
</dbReference>
<accession>A0A976M5C9</accession>
<keyword evidence="2" id="KW-0698">rRNA processing</keyword>
<feature type="repeat" description="WD" evidence="6">
    <location>
        <begin position="254"/>
        <end position="293"/>
    </location>
</feature>
<keyword evidence="5" id="KW-0539">Nucleus</keyword>
<keyword evidence="4" id="KW-0677">Repeat</keyword>
<dbReference type="InterPro" id="IPR001680">
    <property type="entry name" value="WD40_rpt"/>
</dbReference>
<proteinExistence type="predicted"/>
<dbReference type="PANTHER" id="PTHR14085:SF3">
    <property type="entry name" value="WD REPEAT-CONTAINING PROTEIN 46"/>
    <property type="match status" value="1"/>
</dbReference>
<dbReference type="AlphaFoldDB" id="A0A976M5C9"/>
<dbReference type="GO" id="GO:0030686">
    <property type="term" value="C:90S preribosome"/>
    <property type="evidence" value="ECO:0007669"/>
    <property type="project" value="TreeGrafter"/>
</dbReference>
<dbReference type="GO" id="GO:0032040">
    <property type="term" value="C:small-subunit processome"/>
    <property type="evidence" value="ECO:0007669"/>
    <property type="project" value="TreeGrafter"/>
</dbReference>
<feature type="compositionally biased region" description="Basic residues" evidence="7">
    <location>
        <begin position="448"/>
        <end position="457"/>
    </location>
</feature>
<feature type="compositionally biased region" description="Basic and acidic residues" evidence="7">
    <location>
        <begin position="432"/>
        <end position="447"/>
    </location>
</feature>
<sequence length="528" mass="60138">MAATVKNTDFIYRKLFGPKDYKKKKSLSNTNVQKNKSLLEHSKKDVEHTSIILPNEPGYIVASDDEKTYSLTQTKLLSLVDQGTKKKALNLNLSYGPYFVDFSPNGRYMLLGGEKGQLSMICMQTYKDYFDISVKETIRDVKMLHNHTMLAVAQKKYIHIYDNSGSEVYILRDRMLTYKLEYLYYHYLLVSIGEFGQLCYQDVSTGELVARHNTKKGPCNVMCQNKSNAVIHLGHNDGLVSLYVPNMPKDVVKMLCHKGPITTLCVHNNYMVSSGFDGYWKVWDLRNYKECLTKQYFGSKPPTCATFSQTGILALNFGGRLEFYNDLFKEKVKANLYLKHQFHSQEVKSVAFQPFEDVCAVGTTYGISTLIVPGSGHANFDALEQNPYETGKVAKDREVQRLLEKLPPDSITLNTQPVGSYSRDLSSVQFSKEELEKAEEQKASSDSKKKKKTRKRSDKYSAKYKASKYNKTFMRRQQAVVDKIKSMKESGNDSDDAKKKILGKMTKKDVVKGQVRGAALSRFFKKTD</sequence>
<dbReference type="InterPro" id="IPR040315">
    <property type="entry name" value="WDR46/Utp7"/>
</dbReference>
<evidence type="ECO:0000256" key="2">
    <source>
        <dbReference type="ARBA" id="ARBA00022552"/>
    </source>
</evidence>
<dbReference type="InterPro" id="IPR012952">
    <property type="entry name" value="BING4_C_dom"/>
</dbReference>
<reference evidence="9" key="1">
    <citation type="submission" date="2022-07" db="EMBL/GenBank/DDBJ databases">
        <title>Evaluation of T. orientalis genome assembly methods using nanopore sequencing and analysis of variation between genomes.</title>
        <authorList>
            <person name="Yam J."/>
            <person name="Micallef M.L."/>
            <person name="Liu M."/>
            <person name="Djordjevic S.P."/>
            <person name="Bogema D.R."/>
            <person name="Jenkins C."/>
        </authorList>
    </citation>
    <scope>NUCLEOTIDE SEQUENCE</scope>
    <source>
        <strain evidence="9">Fish Creek</strain>
    </source>
</reference>
<name>A0A976M5C9_THEOR</name>
<evidence type="ECO:0000313" key="9">
    <source>
        <dbReference type="EMBL" id="UKJ88731.2"/>
    </source>
</evidence>
<dbReference type="Pfam" id="PF08149">
    <property type="entry name" value="BING4CT"/>
    <property type="match status" value="1"/>
</dbReference>
<evidence type="ECO:0000313" key="10">
    <source>
        <dbReference type="Proteomes" id="UP000244803"/>
    </source>
</evidence>
<dbReference type="InterPro" id="IPR036322">
    <property type="entry name" value="WD40_repeat_dom_sf"/>
</dbReference>
<dbReference type="InterPro" id="IPR019775">
    <property type="entry name" value="WD40_repeat_CS"/>
</dbReference>
<dbReference type="GO" id="GO:0000462">
    <property type="term" value="P:maturation of SSU-rRNA from tricistronic rRNA transcript (SSU-rRNA, 5.8S rRNA, LSU-rRNA)"/>
    <property type="evidence" value="ECO:0007669"/>
    <property type="project" value="TreeGrafter"/>
</dbReference>
<dbReference type="Proteomes" id="UP000244803">
    <property type="component" value="Chromosome 3"/>
</dbReference>
<protein>
    <recommendedName>
        <fullName evidence="8">BING4 C-terminal domain-containing protein</fullName>
    </recommendedName>
</protein>
<dbReference type="PANTHER" id="PTHR14085">
    <property type="entry name" value="WD-REPEAT PROTEIN BING4"/>
    <property type="match status" value="1"/>
</dbReference>
<feature type="domain" description="BING4 C-terminal" evidence="8">
    <location>
        <begin position="336"/>
        <end position="415"/>
    </location>
</feature>
<evidence type="ECO:0000259" key="8">
    <source>
        <dbReference type="SMART" id="SM01033"/>
    </source>
</evidence>
<dbReference type="Pfam" id="PF00400">
    <property type="entry name" value="WD40"/>
    <property type="match status" value="1"/>
</dbReference>